<reference evidence="4 5" key="1">
    <citation type="submission" date="2016-06" db="EMBL/GenBank/DDBJ databases">
        <authorList>
            <person name="Kjaerup R.B."/>
            <person name="Dalgaard T.S."/>
            <person name="Juul-Madsen H.R."/>
        </authorList>
    </citation>
    <scope>NUCLEOTIDE SEQUENCE [LARGE SCALE GENOMIC DNA]</scope>
    <source>
        <strain evidence="4 5">Pb300</strain>
    </source>
</reference>
<dbReference type="Pfam" id="PF05004">
    <property type="entry name" value="IFRD"/>
    <property type="match status" value="1"/>
</dbReference>
<feature type="region of interest" description="Disordered" evidence="2">
    <location>
        <begin position="332"/>
        <end position="366"/>
    </location>
</feature>
<protein>
    <recommendedName>
        <fullName evidence="3">Interferon-related developmental regulator N-terminal domain-containing protein</fullName>
    </recommendedName>
</protein>
<comment type="caution">
    <text evidence="4">The sequence shown here is derived from an EMBL/GenBank/DDBJ whole genome shotgun (WGS) entry which is preliminary data.</text>
</comment>
<feature type="compositionally biased region" description="Polar residues" evidence="2">
    <location>
        <begin position="26"/>
        <end position="50"/>
    </location>
</feature>
<dbReference type="Proteomes" id="UP000242814">
    <property type="component" value="Unassembled WGS sequence"/>
</dbReference>
<feature type="compositionally biased region" description="Low complexity" evidence="2">
    <location>
        <begin position="341"/>
        <end position="350"/>
    </location>
</feature>
<dbReference type="Gene3D" id="1.25.10.10">
    <property type="entry name" value="Leucine-rich Repeat Variant"/>
    <property type="match status" value="1"/>
</dbReference>
<evidence type="ECO:0000256" key="2">
    <source>
        <dbReference type="SAM" id="MobiDB-lite"/>
    </source>
</evidence>
<dbReference type="SUPFAM" id="SSF48371">
    <property type="entry name" value="ARM repeat"/>
    <property type="match status" value="1"/>
</dbReference>
<evidence type="ECO:0000313" key="4">
    <source>
        <dbReference type="EMBL" id="ODH12954.1"/>
    </source>
</evidence>
<dbReference type="PANTHER" id="PTHR12354">
    <property type="entry name" value="INTERFERON-RELATED DEVELOPMENTAL REGULATOR"/>
    <property type="match status" value="1"/>
</dbReference>
<accession>A0A1D2J3S7</accession>
<dbReference type="PANTHER" id="PTHR12354:SF1">
    <property type="entry name" value="INTERFERON-RELATED DEVELOPMENTAL REGULATOR 1"/>
    <property type="match status" value="1"/>
</dbReference>
<feature type="region of interest" description="Disordered" evidence="2">
    <location>
        <begin position="503"/>
        <end position="523"/>
    </location>
</feature>
<dbReference type="VEuPathDB" id="FungiDB:PABG_12200"/>
<feature type="compositionally biased region" description="Basic and acidic residues" evidence="2">
    <location>
        <begin position="1"/>
        <end position="13"/>
    </location>
</feature>
<dbReference type="InterPro" id="IPR016024">
    <property type="entry name" value="ARM-type_fold"/>
</dbReference>
<dbReference type="InterPro" id="IPR007701">
    <property type="entry name" value="Interferon-rel_develop_reg_N"/>
</dbReference>
<feature type="compositionally biased region" description="Gly residues" evidence="2">
    <location>
        <begin position="503"/>
        <end position="516"/>
    </location>
</feature>
<proteinExistence type="inferred from homology"/>
<dbReference type="VEuPathDB" id="FungiDB:PADG_05981"/>
<evidence type="ECO:0000259" key="3">
    <source>
        <dbReference type="Pfam" id="PF05004"/>
    </source>
</evidence>
<dbReference type="InterPro" id="IPR011989">
    <property type="entry name" value="ARM-like"/>
</dbReference>
<evidence type="ECO:0000256" key="1">
    <source>
        <dbReference type="ARBA" id="ARBA00008828"/>
    </source>
</evidence>
<sequence>MRDLRRQALESKKTVSRKAQSREASRTNSRVNSAPNSAHNSRPASRNASRYPSDDDEDGESESTTWRHVVSFTIPSSSSSATMSPAALLIVSATPSIDDGFSAANDEESAPAETLQDLSEVIRDFTDRKRSSVLSREENLTAYVRILTSHYIDDGIPNFPDLLSSLIKSIRSGSSEKETMLALKAVSLSALTLLDESIYARIAPVLKRTITDASSSATKAAAIHCLGASTYFGGAGEDGIFEQMTFLLEIVSSDGHHVNAGDDATVVTAALEEWGFLATEVKDLENESEEAIEVFAEQLESSESSVQIAAGENIALLYEKSYSPLAEGEVIEEAGSGDGNGSSDADGSDGFNDDDDRGGGNGNNQEKRLIKRYNPYHNTPRILTQVNALAHISGRHINKKSKRSLHANFTSILNTISNPRRGPQYSKAIDNETCRQYGSRKTVKIHRDSVMRLDRWWKWLRLAALRRLLRGGFVSHYFEGDRGVLDCLPVMMRPVGGGRGKWAGARGSGGGGGGGGEGKKGGRIGGEMMEMFSC</sequence>
<dbReference type="EMBL" id="LZYO01000656">
    <property type="protein sequence ID" value="ODH12954.1"/>
    <property type="molecule type" value="Genomic_DNA"/>
</dbReference>
<feature type="domain" description="Interferon-related developmental regulator N-terminal" evidence="3">
    <location>
        <begin position="93"/>
        <end position="416"/>
    </location>
</feature>
<evidence type="ECO:0000313" key="5">
    <source>
        <dbReference type="Proteomes" id="UP000242814"/>
    </source>
</evidence>
<feature type="region of interest" description="Disordered" evidence="2">
    <location>
        <begin position="1"/>
        <end position="64"/>
    </location>
</feature>
<dbReference type="AlphaFoldDB" id="A0A1D2J3S7"/>
<dbReference type="InterPro" id="IPR039777">
    <property type="entry name" value="IFRD"/>
</dbReference>
<gene>
    <name evidence="4" type="ORF">ACO22_07747</name>
</gene>
<comment type="similarity">
    <text evidence="1">Belongs to the IFRD family.</text>
</comment>
<name>A0A1D2J3S7_PARBR</name>
<organism evidence="4 5">
    <name type="scientific">Paracoccidioides brasiliensis</name>
    <dbReference type="NCBI Taxonomy" id="121759"/>
    <lineage>
        <taxon>Eukaryota</taxon>
        <taxon>Fungi</taxon>
        <taxon>Dikarya</taxon>
        <taxon>Ascomycota</taxon>
        <taxon>Pezizomycotina</taxon>
        <taxon>Eurotiomycetes</taxon>
        <taxon>Eurotiomycetidae</taxon>
        <taxon>Onygenales</taxon>
        <taxon>Ajellomycetaceae</taxon>
        <taxon>Paracoccidioides</taxon>
    </lineage>
</organism>